<protein>
    <recommendedName>
        <fullName evidence="4">F-box domain-containing protein</fullName>
    </recommendedName>
</protein>
<dbReference type="OrthoDB" id="10077344at2759"/>
<organism evidence="1 3">
    <name type="scientific">Didymodactylos carnosus</name>
    <dbReference type="NCBI Taxonomy" id="1234261"/>
    <lineage>
        <taxon>Eukaryota</taxon>
        <taxon>Metazoa</taxon>
        <taxon>Spiralia</taxon>
        <taxon>Gnathifera</taxon>
        <taxon>Rotifera</taxon>
        <taxon>Eurotatoria</taxon>
        <taxon>Bdelloidea</taxon>
        <taxon>Philodinida</taxon>
        <taxon>Philodinidae</taxon>
        <taxon>Didymodactylos</taxon>
    </lineage>
</organism>
<accession>A0A814HE64</accession>
<dbReference type="SUPFAM" id="SSF56399">
    <property type="entry name" value="ADP-ribosylation"/>
    <property type="match status" value="1"/>
</dbReference>
<name>A0A814HE64_9BILA</name>
<dbReference type="Proteomes" id="UP000663829">
    <property type="component" value="Unassembled WGS sequence"/>
</dbReference>
<evidence type="ECO:0008006" key="4">
    <source>
        <dbReference type="Google" id="ProtNLM"/>
    </source>
</evidence>
<comment type="caution">
    <text evidence="1">The sequence shown here is derived from an EMBL/GenBank/DDBJ whole genome shotgun (WGS) entry which is preliminary data.</text>
</comment>
<evidence type="ECO:0000313" key="1">
    <source>
        <dbReference type="EMBL" id="CAF1008453.1"/>
    </source>
</evidence>
<dbReference type="Proteomes" id="UP000681722">
    <property type="component" value="Unassembled WGS sequence"/>
</dbReference>
<keyword evidence="3" id="KW-1185">Reference proteome</keyword>
<evidence type="ECO:0000313" key="2">
    <source>
        <dbReference type="EMBL" id="CAF3779577.1"/>
    </source>
</evidence>
<reference evidence="1" key="1">
    <citation type="submission" date="2021-02" db="EMBL/GenBank/DDBJ databases">
        <authorList>
            <person name="Nowell W R."/>
        </authorList>
    </citation>
    <scope>NUCLEOTIDE SEQUENCE</scope>
</reference>
<evidence type="ECO:0000313" key="3">
    <source>
        <dbReference type="Proteomes" id="UP000663829"/>
    </source>
</evidence>
<dbReference type="EMBL" id="CAJOBC010003359">
    <property type="protein sequence ID" value="CAF3779577.1"/>
    <property type="molecule type" value="Genomic_DNA"/>
</dbReference>
<dbReference type="AlphaFoldDB" id="A0A814HE64"/>
<proteinExistence type="predicted"/>
<dbReference type="Gene3D" id="3.90.228.10">
    <property type="match status" value="1"/>
</dbReference>
<gene>
    <name evidence="1" type="ORF">GPM918_LOCUS14134</name>
    <name evidence="2" type="ORF">SRO942_LOCUS14134</name>
</gene>
<sequence length="580" mass="68100">MEISTLESSLPNELFDFIFLYLKSIDIIYSFFNLNHRFNNLIYPFLCAIDLSNVDECTLKKYCRTILPKIHHYIKAIRVDDKNINAVFPLFLYSKIYPNLESVFITEAKTDGKHLLYLKLFKQLLNLKIYFDTEQHNETVLIESCSNLFQSGCRLQTLVFDNVYVPINTHIIERCFSIRKLTIKVHCCDNVYVLLNNLPSIEYVTIDIPYIRQQEQQPEQEQNGVQFNNNNKSVPSTLSKLRYFVFSSMSVVNYDYLELLLSHCCFNLEHLSLDLCIDQFIDGERFEKKLLSKLTKLEVFHFCFLIPAVDNKLNIDDYIQTFKSTYWINNNHSILCFNQSLLNQYYCVFSLPYVFHTFPCFSNDLINYRTNVNDDSLLYSKQNKAIEISLYDTVPYTLELFQIIQKSFLRASELIFVDAPVRCLSDNLLNNELMMENIVSVTFLFDQLEFEHFRRLLLMTPNILRLRIPQRLLLDVLRNSKDSSFQQLRSICNRIRYVGIGSRSLEFDVLISFQSQERWSQVRDRSNTYIGFHSTSPEACVNIAHSDMRISRTPPQMLGYGIYFARSIENTGAKHVLVAL</sequence>
<dbReference type="EMBL" id="CAJNOQ010003358">
    <property type="protein sequence ID" value="CAF1008453.1"/>
    <property type="molecule type" value="Genomic_DNA"/>
</dbReference>